<dbReference type="InterPro" id="IPR012341">
    <property type="entry name" value="6hp_glycosidase-like_sf"/>
</dbReference>
<keyword evidence="3" id="KW-1185">Reference proteome</keyword>
<dbReference type="Pfam" id="PF03190">
    <property type="entry name" value="Thioredox_DsbH"/>
    <property type="match status" value="1"/>
</dbReference>
<dbReference type="AlphaFoldDB" id="A0A4Q0P1R3"/>
<feature type="domain" description="Spermatogenesis-associated protein 20-like TRX" evidence="1">
    <location>
        <begin position="38"/>
        <end position="190"/>
    </location>
</feature>
<dbReference type="EMBL" id="QOVK01000012">
    <property type="protein sequence ID" value="RXG20181.1"/>
    <property type="molecule type" value="Genomic_DNA"/>
</dbReference>
<dbReference type="InterPro" id="IPR004879">
    <property type="entry name" value="Ssp411-like_TRX"/>
</dbReference>
<gene>
    <name evidence="2" type="ORF">DSM02_2617</name>
</gene>
<protein>
    <recommendedName>
        <fullName evidence="1">Spermatogenesis-associated protein 20-like TRX domain-containing protein</fullName>
    </recommendedName>
</protein>
<evidence type="ECO:0000313" key="3">
    <source>
        <dbReference type="Proteomes" id="UP000289859"/>
    </source>
</evidence>
<proteinExistence type="predicted"/>
<organism evidence="2 3">
    <name type="scientific">Leeuwenhoekiella polynyae</name>
    <dbReference type="NCBI Taxonomy" id="1550906"/>
    <lineage>
        <taxon>Bacteria</taxon>
        <taxon>Pseudomonadati</taxon>
        <taxon>Bacteroidota</taxon>
        <taxon>Flavobacteriia</taxon>
        <taxon>Flavobacteriales</taxon>
        <taxon>Flavobacteriaceae</taxon>
        <taxon>Leeuwenhoekiella</taxon>
    </lineage>
</organism>
<accession>A0A4Q0P1R3</accession>
<dbReference type="CDD" id="cd02955">
    <property type="entry name" value="SSP411"/>
    <property type="match status" value="1"/>
</dbReference>
<evidence type="ECO:0000313" key="2">
    <source>
        <dbReference type="EMBL" id="RXG20181.1"/>
    </source>
</evidence>
<dbReference type="SUPFAM" id="SSF48208">
    <property type="entry name" value="Six-hairpin glycosidases"/>
    <property type="match status" value="1"/>
</dbReference>
<dbReference type="InterPro" id="IPR036249">
    <property type="entry name" value="Thioredoxin-like_sf"/>
</dbReference>
<dbReference type="Gene3D" id="1.50.10.20">
    <property type="match status" value="1"/>
</dbReference>
<dbReference type="GO" id="GO:0005975">
    <property type="term" value="P:carbohydrate metabolic process"/>
    <property type="evidence" value="ECO:0007669"/>
    <property type="project" value="InterPro"/>
</dbReference>
<sequence length="704" mass="81317">MYKQSALYFVTQLIWVYILLVSVDSFSQELTSDFEHTNVLINETSPYLLQHAHNPVNWQPWSEAAFEQAKSKNKLVIVSIGYSSCHWCHVMEEETFSQEDVAQVMNKNFINIKVDREERPDVDQVYMTAVQLIQGSGGWPLNIIVLPDGKPLYGGTYHTKADWIKLLNALSKTYKEQPEKATEFASRLAAGIQEKNDFGIKKETVFFSKKLLNETINTLKENWDLKYGGLKGQQKFMLPANLNFLLDYVTLSNDAQAKEYTNLSLDNIALRGVYDHVDGGFFRYSVDEKWQLPHFEKMLYDNAQLLSVYANAYKVFKKPLYKERIEETYQFLNSVFKSKSGAYIAALDADVNGEEGTYYLWKLEELEAIITDRFELFKAYYNIFESNAVESESYHLFATETNSKFCANQNISEAELINLKIEWKTNLQQRRHQRQLPRKDDKIIISWNALLISGLVDAYEALGDAKYLNEAQKIYTTLLKNAYISQNLMHSYKKNSKPVDGFLDDYVFMTKASFDLYSATTELKYLDQATKFLNQTKEKFSDNKSVFYKFNSGEKLISKIITTNDGVQPSANSIMAQNLLKLGHFYYNEGYLNESKKMLTAIHEKVTSFPGNYSQWFTLQLNMTYPYYEIAVVGKDTPTLLSEFNTMHLPNTILVGSSKTQNQELFESRFVAGETYIYVCEERACKLPVKTINEAINQMETENY</sequence>
<dbReference type="PANTHER" id="PTHR42899">
    <property type="entry name" value="SPERMATOGENESIS-ASSOCIATED PROTEIN 20"/>
    <property type="match status" value="1"/>
</dbReference>
<dbReference type="OrthoDB" id="9762614at2"/>
<evidence type="ECO:0000259" key="1">
    <source>
        <dbReference type="Pfam" id="PF03190"/>
    </source>
</evidence>
<dbReference type="Proteomes" id="UP000289859">
    <property type="component" value="Unassembled WGS sequence"/>
</dbReference>
<dbReference type="PIRSF" id="PIRSF006402">
    <property type="entry name" value="UCP006402_thioredoxin"/>
    <property type="match status" value="1"/>
</dbReference>
<dbReference type="RefSeq" id="WP_128766018.1">
    <property type="nucleotide sequence ID" value="NZ_JBHUOO010000045.1"/>
</dbReference>
<dbReference type="SUPFAM" id="SSF52833">
    <property type="entry name" value="Thioredoxin-like"/>
    <property type="match status" value="1"/>
</dbReference>
<dbReference type="InterPro" id="IPR024705">
    <property type="entry name" value="Ssp411"/>
</dbReference>
<dbReference type="PANTHER" id="PTHR42899:SF1">
    <property type="entry name" value="SPERMATOGENESIS-ASSOCIATED PROTEIN 20"/>
    <property type="match status" value="1"/>
</dbReference>
<dbReference type="Gene3D" id="3.40.30.10">
    <property type="entry name" value="Glutaredoxin"/>
    <property type="match status" value="1"/>
</dbReference>
<comment type="caution">
    <text evidence="2">The sequence shown here is derived from an EMBL/GenBank/DDBJ whole genome shotgun (WGS) entry which is preliminary data.</text>
</comment>
<dbReference type="InterPro" id="IPR008928">
    <property type="entry name" value="6-hairpin_glycosidase_sf"/>
</dbReference>
<reference evidence="2 3" key="1">
    <citation type="submission" date="2018-07" db="EMBL/GenBank/DDBJ databases">
        <title>Leeuwenhoekiella genomics.</title>
        <authorList>
            <person name="Tahon G."/>
            <person name="Willems A."/>
        </authorList>
    </citation>
    <scope>NUCLEOTIDE SEQUENCE [LARGE SCALE GENOMIC DNA]</scope>
    <source>
        <strain evidence="2 3">LMG 29608</strain>
    </source>
</reference>
<name>A0A4Q0P1R3_9FLAO</name>
<dbReference type="Gene3D" id="1.50.10.10">
    <property type="match status" value="1"/>
</dbReference>